<feature type="compositionally biased region" description="Basic and acidic residues" evidence="1">
    <location>
        <begin position="30"/>
        <end position="39"/>
    </location>
</feature>
<dbReference type="InterPro" id="IPR006059">
    <property type="entry name" value="SBP"/>
</dbReference>
<dbReference type="PROSITE" id="PS51257">
    <property type="entry name" value="PROKAR_LIPOPROTEIN"/>
    <property type="match status" value="1"/>
</dbReference>
<evidence type="ECO:0000313" key="4">
    <source>
        <dbReference type="Proteomes" id="UP000306509"/>
    </source>
</evidence>
<dbReference type="Pfam" id="PF01547">
    <property type="entry name" value="SBP_bac_1"/>
    <property type="match status" value="1"/>
</dbReference>
<dbReference type="Proteomes" id="UP000306509">
    <property type="component" value="Unassembled WGS sequence"/>
</dbReference>
<organism evidence="3 4">
    <name type="scientific">Robinsoniella peoriensis</name>
    <dbReference type="NCBI Taxonomy" id="180332"/>
    <lineage>
        <taxon>Bacteria</taxon>
        <taxon>Bacillati</taxon>
        <taxon>Bacillota</taxon>
        <taxon>Clostridia</taxon>
        <taxon>Lachnospirales</taxon>
        <taxon>Lachnospiraceae</taxon>
        <taxon>Robinsoniella</taxon>
    </lineage>
</organism>
<gene>
    <name evidence="3" type="primary">msmE_36</name>
    <name evidence="3" type="ORF">DSM106044_04610</name>
</gene>
<sequence precursor="true">MKKKTLVVLMAMAAAAVLTVGCGAGSNKGTEVKTEKKAGSEAGSETADKAAQDSGEGVTSVKWLTSRPVDGAIDQTMREIAEQYSKEKGGNWQIEIETTADRPSYLQKLKTLIAGGNMPDIIDIDADPYCKELVEAGMLVDVKKFLEDNGKYDSFYPTALKYQEFTDGTMYTLPLEYHVEMTWYNKEIFQKYSLQVPETMDEWLDVCKTLKDNGVTPISVDGVDRWPVQRYLAMMPFRESGNDFIIGLRDGKESMSSEVGMKGVKFLQDIGQYFNDGFAATDYATAQSMFLDGKSAMYYIGDWEIGAMQEAYDAGKIDYFYLPATEGAKTGANEFCVNSGIGMAFNTETFDEKTKDFVLYVIDNYGALYAGRQQMSPIKTELPAEVSYSDLYLRIQKDMQSTGEHFLKPWDTYLDADTNTTMQDNMLLLASGDMSAEDFCKLVDDSVAANAGN</sequence>
<dbReference type="InterPro" id="IPR050490">
    <property type="entry name" value="Bact_solute-bd_prot1"/>
</dbReference>
<comment type="caution">
    <text evidence="3">The sequence shown here is derived from an EMBL/GenBank/DDBJ whole genome shotgun (WGS) entry which is preliminary data.</text>
</comment>
<reference evidence="3 4" key="1">
    <citation type="journal article" date="2019" name="Anaerobe">
        <title>Detection of Robinsoniella peoriensis in multiple bone samples of a trauma patient.</title>
        <authorList>
            <person name="Schrottner P."/>
            <person name="Hartwich K."/>
            <person name="Bunk B."/>
            <person name="Schober I."/>
            <person name="Helbig S."/>
            <person name="Rudolph W.W."/>
            <person name="Gunzer F."/>
        </authorList>
    </citation>
    <scope>NUCLEOTIDE SEQUENCE [LARGE SCALE GENOMIC DNA]</scope>
    <source>
        <strain evidence="3 4">DSM 106044</strain>
    </source>
</reference>
<feature type="signal peptide" evidence="2">
    <location>
        <begin position="1"/>
        <end position="24"/>
    </location>
</feature>
<evidence type="ECO:0000256" key="1">
    <source>
        <dbReference type="SAM" id="MobiDB-lite"/>
    </source>
</evidence>
<dbReference type="PANTHER" id="PTHR43649">
    <property type="entry name" value="ARABINOSE-BINDING PROTEIN-RELATED"/>
    <property type="match status" value="1"/>
</dbReference>
<proteinExistence type="predicted"/>
<dbReference type="AlphaFoldDB" id="A0A4U8Q1F5"/>
<keyword evidence="4" id="KW-1185">Reference proteome</keyword>
<name>A0A4U8Q1F5_9FIRM</name>
<evidence type="ECO:0000256" key="2">
    <source>
        <dbReference type="SAM" id="SignalP"/>
    </source>
</evidence>
<feature type="chain" id="PRO_5020409679" evidence="2">
    <location>
        <begin position="25"/>
        <end position="453"/>
    </location>
</feature>
<dbReference type="EMBL" id="QGQD01000092">
    <property type="protein sequence ID" value="TLC98500.1"/>
    <property type="molecule type" value="Genomic_DNA"/>
</dbReference>
<dbReference type="STRING" id="180332.GCA_000797495_03513"/>
<dbReference type="SUPFAM" id="SSF53850">
    <property type="entry name" value="Periplasmic binding protein-like II"/>
    <property type="match status" value="1"/>
</dbReference>
<keyword evidence="2" id="KW-0732">Signal</keyword>
<feature type="region of interest" description="Disordered" evidence="1">
    <location>
        <begin position="26"/>
        <end position="54"/>
    </location>
</feature>
<dbReference type="RefSeq" id="WP_138003753.1">
    <property type="nucleotide sequence ID" value="NZ_QGQD01000092.1"/>
</dbReference>
<dbReference type="Gene3D" id="3.40.190.10">
    <property type="entry name" value="Periplasmic binding protein-like II"/>
    <property type="match status" value="2"/>
</dbReference>
<dbReference type="PANTHER" id="PTHR43649:SF14">
    <property type="entry name" value="BLR3389 PROTEIN"/>
    <property type="match status" value="1"/>
</dbReference>
<accession>A0A4U8Q1F5</accession>
<evidence type="ECO:0000313" key="3">
    <source>
        <dbReference type="EMBL" id="TLC98500.1"/>
    </source>
</evidence>
<protein>
    <submittedName>
        <fullName evidence="3">Multiple sugar-binding protein</fullName>
    </submittedName>
</protein>